<evidence type="ECO:0000313" key="13">
    <source>
        <dbReference type="Proteomes" id="UP000306630"/>
    </source>
</evidence>
<dbReference type="PROSITE" id="PS52016">
    <property type="entry name" value="TONB_DEPENDENT_REC_3"/>
    <property type="match status" value="1"/>
</dbReference>
<dbReference type="PANTHER" id="PTHR30069">
    <property type="entry name" value="TONB-DEPENDENT OUTER MEMBRANE RECEPTOR"/>
    <property type="match status" value="1"/>
</dbReference>
<dbReference type="PANTHER" id="PTHR30069:SF29">
    <property type="entry name" value="HEMOGLOBIN AND HEMOGLOBIN-HAPTOGLOBIN-BINDING PROTEIN 1-RELATED"/>
    <property type="match status" value="1"/>
</dbReference>
<keyword evidence="2 10" id="KW-0813">Transport</keyword>
<dbReference type="GO" id="GO:0009279">
    <property type="term" value="C:cell outer membrane"/>
    <property type="evidence" value="ECO:0007669"/>
    <property type="project" value="UniProtKB-SubCell"/>
</dbReference>
<dbReference type="GO" id="GO:0044718">
    <property type="term" value="P:siderophore transmembrane transport"/>
    <property type="evidence" value="ECO:0007669"/>
    <property type="project" value="TreeGrafter"/>
</dbReference>
<dbReference type="RefSeq" id="WP_246865137.1">
    <property type="nucleotide sequence ID" value="NZ_SRYD01000034.1"/>
</dbReference>
<dbReference type="SUPFAM" id="SSF56935">
    <property type="entry name" value="Porins"/>
    <property type="match status" value="1"/>
</dbReference>
<evidence type="ECO:0000259" key="11">
    <source>
        <dbReference type="Pfam" id="PF00593"/>
    </source>
</evidence>
<evidence type="ECO:0000256" key="5">
    <source>
        <dbReference type="ARBA" id="ARBA00022729"/>
    </source>
</evidence>
<dbReference type="EMBL" id="SRYD01000034">
    <property type="protein sequence ID" value="TGY73284.1"/>
    <property type="molecule type" value="Genomic_DNA"/>
</dbReference>
<evidence type="ECO:0000256" key="8">
    <source>
        <dbReference type="ARBA" id="ARBA00023170"/>
    </source>
</evidence>
<evidence type="ECO:0000256" key="4">
    <source>
        <dbReference type="ARBA" id="ARBA00022692"/>
    </source>
</evidence>
<feature type="non-terminal residue" evidence="12">
    <location>
        <position position="1"/>
    </location>
</feature>
<evidence type="ECO:0000256" key="10">
    <source>
        <dbReference type="PROSITE-ProRule" id="PRU01360"/>
    </source>
</evidence>
<keyword evidence="6" id="KW-0798">TonB box</keyword>
<dbReference type="InterPro" id="IPR000531">
    <property type="entry name" value="Beta-barrel_TonB"/>
</dbReference>
<keyword evidence="3 10" id="KW-1134">Transmembrane beta strand</keyword>
<evidence type="ECO:0000256" key="6">
    <source>
        <dbReference type="ARBA" id="ARBA00023077"/>
    </source>
</evidence>
<keyword evidence="4 10" id="KW-0812">Transmembrane</keyword>
<name>A0A4S2FVD3_9BACT</name>
<proteinExistence type="inferred from homology"/>
<evidence type="ECO:0000313" key="12">
    <source>
        <dbReference type="EMBL" id="TGY73284.1"/>
    </source>
</evidence>
<dbReference type="Gene3D" id="2.40.170.20">
    <property type="entry name" value="TonB-dependent receptor, beta-barrel domain"/>
    <property type="match status" value="1"/>
</dbReference>
<reference evidence="12 13" key="1">
    <citation type="submission" date="2019-04" db="EMBL/GenBank/DDBJ databases">
        <title>Microbes associate with the intestines of laboratory mice.</title>
        <authorList>
            <person name="Navarre W."/>
            <person name="Wong E."/>
            <person name="Huang K."/>
            <person name="Tropini C."/>
            <person name="Ng K."/>
            <person name="Yu B."/>
        </authorList>
    </citation>
    <scope>NUCLEOTIDE SEQUENCE [LARGE SCALE GENOMIC DNA]</scope>
    <source>
        <strain evidence="12 13">NM06_A21</strain>
    </source>
</reference>
<dbReference type="Proteomes" id="UP000306630">
    <property type="component" value="Unassembled WGS sequence"/>
</dbReference>
<evidence type="ECO:0000256" key="3">
    <source>
        <dbReference type="ARBA" id="ARBA00022452"/>
    </source>
</evidence>
<dbReference type="InterPro" id="IPR039426">
    <property type="entry name" value="TonB-dep_rcpt-like"/>
</dbReference>
<keyword evidence="8" id="KW-0675">Receptor</keyword>
<evidence type="ECO:0000256" key="1">
    <source>
        <dbReference type="ARBA" id="ARBA00004571"/>
    </source>
</evidence>
<feature type="domain" description="TonB-dependent receptor-like beta-barrel" evidence="11">
    <location>
        <begin position="24"/>
        <end position="390"/>
    </location>
</feature>
<dbReference type="InterPro" id="IPR036942">
    <property type="entry name" value="Beta-barrel_TonB_sf"/>
</dbReference>
<comment type="similarity">
    <text evidence="10">Belongs to the TonB-dependent receptor family.</text>
</comment>
<evidence type="ECO:0000256" key="7">
    <source>
        <dbReference type="ARBA" id="ARBA00023136"/>
    </source>
</evidence>
<gene>
    <name evidence="12" type="ORF">E5333_09310</name>
</gene>
<dbReference type="AlphaFoldDB" id="A0A4S2FVD3"/>
<keyword evidence="5" id="KW-0732">Signal</keyword>
<comment type="caution">
    <text evidence="12">The sequence shown here is derived from an EMBL/GenBank/DDBJ whole genome shotgun (WGS) entry which is preliminary data.</text>
</comment>
<accession>A0A4S2FVD3</accession>
<evidence type="ECO:0000256" key="2">
    <source>
        <dbReference type="ARBA" id="ARBA00022448"/>
    </source>
</evidence>
<dbReference type="Pfam" id="PF00593">
    <property type="entry name" value="TonB_dep_Rec_b-barrel"/>
    <property type="match status" value="1"/>
</dbReference>
<evidence type="ECO:0000256" key="9">
    <source>
        <dbReference type="ARBA" id="ARBA00023237"/>
    </source>
</evidence>
<keyword evidence="9 10" id="KW-0998">Cell outer membrane</keyword>
<comment type="subcellular location">
    <subcellularLocation>
        <location evidence="1 10">Cell outer membrane</location>
        <topology evidence="1 10">Multi-pass membrane protein</topology>
    </subcellularLocation>
</comment>
<keyword evidence="7 10" id="KW-0472">Membrane</keyword>
<organism evidence="12 13">
    <name type="scientific">Muribaculum intestinale</name>
    <dbReference type="NCBI Taxonomy" id="1796646"/>
    <lineage>
        <taxon>Bacteria</taxon>
        <taxon>Pseudomonadati</taxon>
        <taxon>Bacteroidota</taxon>
        <taxon>Bacteroidia</taxon>
        <taxon>Bacteroidales</taxon>
        <taxon>Muribaculaceae</taxon>
        <taxon>Muribaculum</taxon>
    </lineage>
</organism>
<dbReference type="GO" id="GO:0015344">
    <property type="term" value="F:siderophore uptake transmembrane transporter activity"/>
    <property type="evidence" value="ECO:0007669"/>
    <property type="project" value="TreeGrafter"/>
</dbReference>
<protein>
    <submittedName>
        <fullName evidence="12">Ligand-gated channel protein</fullName>
    </submittedName>
</protein>
<sequence>FFYASVSGNHYLRNLNNITTNVDTSAVKYNWRGETASLNSPGEQSYQLSKSVNNNYSAAFTANYRLGEKHVFTVNDVFNAFNRYNEDLLTTPPSKDEFSKVTSKNIVGVSYRYMPNTKFNFTVFGKQYHQYVSGPMATSSAQDVYRITSRSIDYLGYGAAGTWFMPLGFQMKASYEKAYRLPTIEEMFGDEDLEIGDISLRPEASHNINLNLSYNATLGSHTVYAEAGFIYRDTRDYIQRNILALSGGKSAATYVNYGKVDTKGISASARYSYSKWISLGGNFTLMNVRDNMPTAQGSTAENLSYKERMPNLPYMFADSDINFYWHGLGRKSNVLTVTYDNQYTHSFCYYTANIGSNNDDYIVPDQFAHNLTVSYGIGNGRYNLSLECRNFTNARLYDNFSLQKAGRAFYGKVRIYFGN</sequence>